<dbReference type="EMBL" id="JAVREN010000011">
    <property type="protein sequence ID" value="MDT0307396.1"/>
    <property type="molecule type" value="Genomic_DNA"/>
</dbReference>
<name>A0ABU2L749_9ACTN</name>
<dbReference type="Proteomes" id="UP001183388">
    <property type="component" value="Unassembled WGS sequence"/>
</dbReference>
<gene>
    <name evidence="1" type="ORF">RM780_10520</name>
</gene>
<protein>
    <submittedName>
        <fullName evidence="1">EboA domain-containing protein</fullName>
    </submittedName>
</protein>
<dbReference type="InterPro" id="IPR047715">
    <property type="entry name" value="EboA_dom"/>
</dbReference>
<organism evidence="1 2">
    <name type="scientific">Streptomyces boetiae</name>
    <dbReference type="NCBI Taxonomy" id="3075541"/>
    <lineage>
        <taxon>Bacteria</taxon>
        <taxon>Bacillati</taxon>
        <taxon>Actinomycetota</taxon>
        <taxon>Actinomycetes</taxon>
        <taxon>Kitasatosporales</taxon>
        <taxon>Streptomycetaceae</taxon>
        <taxon>Streptomyces</taxon>
    </lineage>
</organism>
<evidence type="ECO:0000313" key="2">
    <source>
        <dbReference type="Proteomes" id="UP001183388"/>
    </source>
</evidence>
<dbReference type="RefSeq" id="WP_311630341.1">
    <property type="nucleotide sequence ID" value="NZ_JAVREN010000011.1"/>
</dbReference>
<evidence type="ECO:0000313" key="1">
    <source>
        <dbReference type="EMBL" id="MDT0307396.1"/>
    </source>
</evidence>
<keyword evidence="2" id="KW-1185">Reference proteome</keyword>
<accession>A0ABU2L749</accession>
<dbReference type="NCBIfam" id="NF035938">
    <property type="entry name" value="EboA_domain"/>
    <property type="match status" value="1"/>
</dbReference>
<sequence>MLTARAPRISTLAGLREALTRRAGPEAADWLAAATREIGAQPAALHRHFPEAGRRCGRGALEPAEETDRADQADAPAEADGLPAGLAWTVDDAARALLLAAVPLRGAELAARASAVYHEGDAAERRGVLRALSLLDVGEHALPLVRDALRTDDARLLAAALGPYAARNLDPHTWRHAVLKCLHRSIPLAAVDGVVRRRDGELRRMACDYAVELTDAGRPVPSDLWFLTGHLPRS</sequence>
<reference evidence="2" key="1">
    <citation type="submission" date="2023-07" db="EMBL/GenBank/DDBJ databases">
        <title>30 novel species of actinomycetes from the DSMZ collection.</title>
        <authorList>
            <person name="Nouioui I."/>
        </authorList>
    </citation>
    <scope>NUCLEOTIDE SEQUENCE [LARGE SCALE GENOMIC DNA]</scope>
    <source>
        <strain evidence="2">DSM 44917</strain>
    </source>
</reference>
<proteinExistence type="predicted"/>
<comment type="caution">
    <text evidence="1">The sequence shown here is derived from an EMBL/GenBank/DDBJ whole genome shotgun (WGS) entry which is preliminary data.</text>
</comment>